<dbReference type="HAMAP" id="MF_01310">
    <property type="entry name" value="Ribosomal_uS11"/>
    <property type="match status" value="1"/>
</dbReference>
<comment type="similarity">
    <text evidence="1 4">Belongs to the universal ribosomal protein uS11 family.</text>
</comment>
<protein>
    <recommendedName>
        <fullName evidence="7">Ribosomal protein S11</fullName>
    </recommendedName>
</protein>
<evidence type="ECO:0008006" key="7">
    <source>
        <dbReference type="Google" id="ProtNLM"/>
    </source>
</evidence>
<keyword evidence="2 4" id="KW-0689">Ribosomal protein</keyword>
<gene>
    <name evidence="5" type="ORF">DNTS_028174</name>
</gene>
<dbReference type="Pfam" id="PF00411">
    <property type="entry name" value="Ribosomal_S11"/>
    <property type="match status" value="1"/>
</dbReference>
<dbReference type="PANTHER" id="PTHR11759">
    <property type="entry name" value="40S RIBOSOMAL PROTEIN S14/30S RIBOSOMAL PROTEIN S11"/>
    <property type="match status" value="1"/>
</dbReference>
<dbReference type="InterPro" id="IPR036967">
    <property type="entry name" value="Ribosomal_uS11_sf"/>
</dbReference>
<dbReference type="GO" id="GO:0015935">
    <property type="term" value="C:small ribosomal subunit"/>
    <property type="evidence" value="ECO:0007669"/>
    <property type="project" value="UniProtKB-ARBA"/>
</dbReference>
<dbReference type="STRING" id="623744.A0A553QRA7"/>
<evidence type="ECO:0000256" key="1">
    <source>
        <dbReference type="ARBA" id="ARBA00006194"/>
    </source>
</evidence>
<dbReference type="OrthoDB" id="1654884at2759"/>
<dbReference type="GO" id="GO:0006412">
    <property type="term" value="P:translation"/>
    <property type="evidence" value="ECO:0007669"/>
    <property type="project" value="InterPro"/>
</dbReference>
<dbReference type="PIRSF" id="PIRSF002131">
    <property type="entry name" value="Ribosomal_S11"/>
    <property type="match status" value="1"/>
</dbReference>
<evidence type="ECO:0000256" key="2">
    <source>
        <dbReference type="ARBA" id="ARBA00022980"/>
    </source>
</evidence>
<dbReference type="Gene3D" id="3.30.420.80">
    <property type="entry name" value="Ribosomal protein S11"/>
    <property type="match status" value="1"/>
</dbReference>
<dbReference type="Proteomes" id="UP000316079">
    <property type="component" value="Unassembled WGS sequence"/>
</dbReference>
<keyword evidence="3 4" id="KW-0687">Ribonucleoprotein</keyword>
<reference evidence="5 6" key="1">
    <citation type="journal article" date="2019" name="Sci. Data">
        <title>Hybrid genome assembly and annotation of Danionella translucida.</title>
        <authorList>
            <person name="Kadobianskyi M."/>
            <person name="Schulze L."/>
            <person name="Schuelke M."/>
            <person name="Judkewitz B."/>
        </authorList>
    </citation>
    <scope>NUCLEOTIDE SEQUENCE [LARGE SCALE GENOMIC DNA]</scope>
    <source>
        <strain evidence="5 6">Bolton</strain>
    </source>
</reference>
<evidence type="ECO:0000313" key="5">
    <source>
        <dbReference type="EMBL" id="TRY92467.1"/>
    </source>
</evidence>
<organism evidence="5 6">
    <name type="scientific">Danionella cerebrum</name>
    <dbReference type="NCBI Taxonomy" id="2873325"/>
    <lineage>
        <taxon>Eukaryota</taxon>
        <taxon>Metazoa</taxon>
        <taxon>Chordata</taxon>
        <taxon>Craniata</taxon>
        <taxon>Vertebrata</taxon>
        <taxon>Euteleostomi</taxon>
        <taxon>Actinopterygii</taxon>
        <taxon>Neopterygii</taxon>
        <taxon>Teleostei</taxon>
        <taxon>Ostariophysi</taxon>
        <taxon>Cypriniformes</taxon>
        <taxon>Danionidae</taxon>
        <taxon>Danioninae</taxon>
        <taxon>Danionella</taxon>
    </lineage>
</organism>
<evidence type="ECO:0000256" key="3">
    <source>
        <dbReference type="ARBA" id="ARBA00023274"/>
    </source>
</evidence>
<evidence type="ECO:0000313" key="6">
    <source>
        <dbReference type="Proteomes" id="UP000316079"/>
    </source>
</evidence>
<proteinExistence type="inferred from homology"/>
<name>A0A553QRA7_9TELE</name>
<accession>A0A553QRA7</accession>
<dbReference type="GO" id="GO:0003735">
    <property type="term" value="F:structural constituent of ribosome"/>
    <property type="evidence" value="ECO:0007669"/>
    <property type="project" value="InterPro"/>
</dbReference>
<dbReference type="InterPro" id="IPR018102">
    <property type="entry name" value="Ribosomal_uS11_CS"/>
</dbReference>
<dbReference type="SUPFAM" id="SSF53137">
    <property type="entry name" value="Translational machinery components"/>
    <property type="match status" value="2"/>
</dbReference>
<comment type="caution">
    <text evidence="5">The sequence shown here is derived from an EMBL/GenBank/DDBJ whole genome shotgun (WGS) entry which is preliminary data.</text>
</comment>
<keyword evidence="6" id="KW-1185">Reference proteome</keyword>
<dbReference type="InterPro" id="IPR001971">
    <property type="entry name" value="Ribosomal_uS11"/>
</dbReference>
<sequence>MFEELPIANIKATHNNTHIHFTDCAGVHISRTSCGAEGFKNAKKSSTIAAQVTGIAAAKKAKLNGINFVRVLVKGLGPGRLPFSINALKVTDGLCEPSSHLYLTPTPLGGNQDMSAIKGLSIGGLEIVSITDNTPVPHNGCRPRKARRI</sequence>
<dbReference type="EMBL" id="SRMA01025613">
    <property type="protein sequence ID" value="TRY92467.1"/>
    <property type="molecule type" value="Genomic_DNA"/>
</dbReference>
<evidence type="ECO:0000256" key="4">
    <source>
        <dbReference type="RuleBase" id="RU003629"/>
    </source>
</evidence>
<dbReference type="AlphaFoldDB" id="A0A553QRA7"/>
<dbReference type="PROSITE" id="PS00054">
    <property type="entry name" value="RIBOSOMAL_S11"/>
    <property type="match status" value="1"/>
</dbReference>